<feature type="domain" description="Putative oxidoreductase/dehydrogenase Rossmann-like" evidence="1">
    <location>
        <begin position="2"/>
        <end position="122"/>
    </location>
</feature>
<dbReference type="EMBL" id="WBZJ01000003">
    <property type="protein sequence ID" value="KAB3520017.1"/>
    <property type="molecule type" value="Genomic_DNA"/>
</dbReference>
<dbReference type="InterPro" id="IPR019665">
    <property type="entry name" value="OxRdtase/DH_put_Rossmann_dom"/>
</dbReference>
<dbReference type="PANTHER" id="PTHR40459:SF1">
    <property type="entry name" value="CONSERVED HYPOTHETICAL ALANINE AND LEUCINE RICH PROTEIN"/>
    <property type="match status" value="1"/>
</dbReference>
<organism evidence="3 4">
    <name type="scientific">Corynebacterium zhongnanshanii</name>
    <dbReference type="NCBI Taxonomy" id="2768834"/>
    <lineage>
        <taxon>Bacteria</taxon>
        <taxon>Bacillati</taxon>
        <taxon>Actinomycetota</taxon>
        <taxon>Actinomycetes</taxon>
        <taxon>Mycobacteriales</taxon>
        <taxon>Corynebacteriaceae</taxon>
        <taxon>Corynebacterium</taxon>
    </lineage>
</organism>
<dbReference type="Pfam" id="PF10728">
    <property type="entry name" value="DUF2520"/>
    <property type="match status" value="1"/>
</dbReference>
<evidence type="ECO:0000259" key="2">
    <source>
        <dbReference type="Pfam" id="PF10728"/>
    </source>
</evidence>
<dbReference type="Gene3D" id="1.10.1040.20">
    <property type="entry name" value="ProC-like, C-terminal domain"/>
    <property type="match status" value="1"/>
</dbReference>
<dbReference type="InterPro" id="IPR008927">
    <property type="entry name" value="6-PGluconate_DH-like_C_sf"/>
</dbReference>
<dbReference type="PANTHER" id="PTHR40459">
    <property type="entry name" value="CONSERVED HYPOTHETICAL ALANINE AND LEUCINE RICH PROTEIN"/>
    <property type="match status" value="1"/>
</dbReference>
<feature type="domain" description="DUF2520" evidence="2">
    <location>
        <begin position="139"/>
        <end position="280"/>
    </location>
</feature>
<name>A0ABQ6VCR6_9CORY</name>
<accession>A0ABQ6VCR6</accession>
<keyword evidence="4" id="KW-1185">Reference proteome</keyword>
<dbReference type="InterPro" id="IPR018931">
    <property type="entry name" value="DUF2520"/>
</dbReference>
<dbReference type="SUPFAM" id="SSF48179">
    <property type="entry name" value="6-phosphogluconate dehydrogenase C-terminal domain-like"/>
    <property type="match status" value="1"/>
</dbReference>
<dbReference type="SUPFAM" id="SSF51735">
    <property type="entry name" value="NAD(P)-binding Rossmann-fold domains"/>
    <property type="match status" value="1"/>
</dbReference>
<dbReference type="InterPro" id="IPR037108">
    <property type="entry name" value="TM1727-like_C_sf"/>
</dbReference>
<proteinExistence type="predicted"/>
<gene>
    <name evidence="3" type="ORF">F8377_08045</name>
</gene>
<dbReference type="InterPro" id="IPR036291">
    <property type="entry name" value="NAD(P)-bd_dom_sf"/>
</dbReference>
<dbReference type="Pfam" id="PF10727">
    <property type="entry name" value="Rossmann-like"/>
    <property type="match status" value="1"/>
</dbReference>
<comment type="caution">
    <text evidence="3">The sequence shown here is derived from an EMBL/GenBank/DDBJ whole genome shotgun (WGS) entry which is preliminary data.</text>
</comment>
<evidence type="ECO:0000259" key="1">
    <source>
        <dbReference type="Pfam" id="PF10727"/>
    </source>
</evidence>
<sequence>MSDAQAPQLTVGIISAGAVGVAVAEACLRAGHHVHGVVARSEASRARAAERIPTVPVVSVEQAAQAAVVILAVPDPQLPTVIEQVAAVTQAGQIVAHTSGALGCEVLQPVTDTGALPLALHPAMTFTGEPADADRLAGCAWGVTSDSGQGAAVAELLIQSLEGVPVPVPEQGRAAYHAAMSHAANHTVALLTDAQRMLDHALLSPDGDEQSAVYPNPQSGFLLRRLVHAAVDNALDQRIDGLTGPAARDDAQAVLRHIQALRQLGGGMTMLPEAYVHAAERTAQLAGALEVERVLAEYYSWDS</sequence>
<protein>
    <submittedName>
        <fullName evidence="3">DUF2520 domain-containing protein</fullName>
    </submittedName>
</protein>
<reference evidence="3 4" key="1">
    <citation type="submission" date="2019-10" db="EMBL/GenBank/DDBJ databases">
        <title>Corynebacterium sp novel species isolated from the respiratory tract of Marmot.</title>
        <authorList>
            <person name="Zhang G."/>
        </authorList>
    </citation>
    <scope>NUCLEOTIDE SEQUENCE [LARGE SCALE GENOMIC DNA]</scope>
    <source>
        <strain evidence="3 4">336</strain>
    </source>
</reference>
<evidence type="ECO:0000313" key="3">
    <source>
        <dbReference type="EMBL" id="KAB3520017.1"/>
    </source>
</evidence>
<evidence type="ECO:0000313" key="4">
    <source>
        <dbReference type="Proteomes" id="UP000436181"/>
    </source>
</evidence>
<dbReference type="Proteomes" id="UP000436181">
    <property type="component" value="Unassembled WGS sequence"/>
</dbReference>
<dbReference type="Gene3D" id="3.40.50.720">
    <property type="entry name" value="NAD(P)-binding Rossmann-like Domain"/>
    <property type="match status" value="1"/>
</dbReference>